<name>A0ABD0MN75_CIRMR</name>
<dbReference type="Proteomes" id="UP001529510">
    <property type="component" value="Unassembled WGS sequence"/>
</dbReference>
<dbReference type="EMBL" id="JAMKFB020000292">
    <property type="protein sequence ID" value="KAL0150568.1"/>
    <property type="molecule type" value="Genomic_DNA"/>
</dbReference>
<accession>A0ABD0MN75</accession>
<feature type="non-terminal residue" evidence="1">
    <location>
        <position position="1"/>
    </location>
</feature>
<comment type="caution">
    <text evidence="1">The sequence shown here is derived from an EMBL/GenBank/DDBJ whole genome shotgun (WGS) entry which is preliminary data.</text>
</comment>
<gene>
    <name evidence="1" type="ORF">M9458_054161</name>
</gene>
<reference evidence="1 2" key="1">
    <citation type="submission" date="2024-05" db="EMBL/GenBank/DDBJ databases">
        <title>Genome sequencing and assembly of Indian major carp, Cirrhinus mrigala (Hamilton, 1822).</title>
        <authorList>
            <person name="Mohindra V."/>
            <person name="Chowdhury L.M."/>
            <person name="Lal K."/>
            <person name="Jena J.K."/>
        </authorList>
    </citation>
    <scope>NUCLEOTIDE SEQUENCE [LARGE SCALE GENOMIC DNA]</scope>
    <source>
        <strain evidence="1">CM1030</strain>
        <tissue evidence="1">Blood</tissue>
    </source>
</reference>
<organism evidence="1 2">
    <name type="scientific">Cirrhinus mrigala</name>
    <name type="common">Mrigala</name>
    <dbReference type="NCBI Taxonomy" id="683832"/>
    <lineage>
        <taxon>Eukaryota</taxon>
        <taxon>Metazoa</taxon>
        <taxon>Chordata</taxon>
        <taxon>Craniata</taxon>
        <taxon>Vertebrata</taxon>
        <taxon>Euteleostomi</taxon>
        <taxon>Actinopterygii</taxon>
        <taxon>Neopterygii</taxon>
        <taxon>Teleostei</taxon>
        <taxon>Ostariophysi</taxon>
        <taxon>Cypriniformes</taxon>
        <taxon>Cyprinidae</taxon>
        <taxon>Labeoninae</taxon>
        <taxon>Labeonini</taxon>
        <taxon>Cirrhinus</taxon>
    </lineage>
</organism>
<sequence length="53" mass="5978">MSGDLAFFQPSSRLFHGELLYKSSVCVPLSSESRMLDFMSIMLQSQSCDCHDD</sequence>
<proteinExistence type="predicted"/>
<protein>
    <submittedName>
        <fullName evidence="1">Uncharacterized protein</fullName>
    </submittedName>
</protein>
<evidence type="ECO:0000313" key="1">
    <source>
        <dbReference type="EMBL" id="KAL0150568.1"/>
    </source>
</evidence>
<evidence type="ECO:0000313" key="2">
    <source>
        <dbReference type="Proteomes" id="UP001529510"/>
    </source>
</evidence>
<keyword evidence="2" id="KW-1185">Reference proteome</keyword>
<dbReference type="AlphaFoldDB" id="A0ABD0MN75"/>